<comment type="caution">
    <text evidence="3">The sequence shown here is derived from an EMBL/GenBank/DDBJ whole genome shotgun (WGS) entry which is preliminary data.</text>
</comment>
<evidence type="ECO:0000259" key="2">
    <source>
        <dbReference type="Pfam" id="PF01343"/>
    </source>
</evidence>
<reference evidence="3" key="1">
    <citation type="submission" date="2019-08" db="EMBL/GenBank/DDBJ databases">
        <authorList>
            <person name="Kucharzyk K."/>
            <person name="Murdoch R.W."/>
            <person name="Higgins S."/>
            <person name="Loffler F."/>
        </authorList>
    </citation>
    <scope>NUCLEOTIDE SEQUENCE</scope>
</reference>
<dbReference type="AlphaFoldDB" id="A0A645IGF6"/>
<evidence type="ECO:0000256" key="1">
    <source>
        <dbReference type="ARBA" id="ARBA00008683"/>
    </source>
</evidence>
<dbReference type="GO" id="GO:0008233">
    <property type="term" value="F:peptidase activity"/>
    <property type="evidence" value="ECO:0007669"/>
    <property type="project" value="UniProtKB-KW"/>
</dbReference>
<accession>A0A645IGF6</accession>
<organism evidence="3">
    <name type="scientific">bioreactor metagenome</name>
    <dbReference type="NCBI Taxonomy" id="1076179"/>
    <lineage>
        <taxon>unclassified sequences</taxon>
        <taxon>metagenomes</taxon>
        <taxon>ecological metagenomes</taxon>
    </lineage>
</organism>
<dbReference type="Pfam" id="PF01343">
    <property type="entry name" value="Peptidase_S49"/>
    <property type="match status" value="1"/>
</dbReference>
<dbReference type="InterPro" id="IPR002142">
    <property type="entry name" value="Peptidase_S49"/>
</dbReference>
<dbReference type="Gene3D" id="3.90.226.10">
    <property type="entry name" value="2-enoyl-CoA Hydratase, Chain A, domain 1"/>
    <property type="match status" value="1"/>
</dbReference>
<dbReference type="EC" id="3.4.21.-" evidence="3"/>
<dbReference type="GO" id="GO:0006508">
    <property type="term" value="P:proteolysis"/>
    <property type="evidence" value="ECO:0007669"/>
    <property type="project" value="UniProtKB-KW"/>
</dbReference>
<evidence type="ECO:0000313" key="3">
    <source>
        <dbReference type="EMBL" id="MPN49549.1"/>
    </source>
</evidence>
<keyword evidence="3" id="KW-0645">Protease</keyword>
<feature type="domain" description="Peptidase S49" evidence="2">
    <location>
        <begin position="27"/>
        <end position="181"/>
    </location>
</feature>
<proteinExistence type="inferred from homology"/>
<gene>
    <name evidence="3" type="primary">sppA_15</name>
    <name evidence="3" type="ORF">SDC9_197170</name>
</gene>
<dbReference type="PANTHER" id="PTHR42987">
    <property type="entry name" value="PEPTIDASE S49"/>
    <property type="match status" value="1"/>
</dbReference>
<keyword evidence="3" id="KW-0378">Hydrolase</keyword>
<name>A0A645IGF6_9ZZZZ</name>
<dbReference type="EMBL" id="VSSQ01112894">
    <property type="protein sequence ID" value="MPN49549.1"/>
    <property type="molecule type" value="Genomic_DNA"/>
</dbReference>
<protein>
    <submittedName>
        <fullName evidence="3">Protease 4</fullName>
        <ecNumber evidence="3">3.4.21.-</ecNumber>
    </submittedName>
</protein>
<comment type="similarity">
    <text evidence="1">Belongs to the peptidase S49 family.</text>
</comment>
<sequence length="191" mass="21110">MVRLVDSGGGAVDAIPPMVEVIQYAQSLGKPVIALVDLCASAAYFTAVHCDEIIANNTISSEIGSIGVMMGFRDYSEYYAKNGIKEHVIYSSHSDWKNLPFRQAIEEPKEGEDRYALLRSEMLDPLAVEFQNTVKAKRPGLKSDVDGIISGRMFFASQALDNGLIDSIGNMQTAVRRCKDLSVIYQYKFSK</sequence>
<dbReference type="InterPro" id="IPR029045">
    <property type="entry name" value="ClpP/crotonase-like_dom_sf"/>
</dbReference>
<dbReference type="SUPFAM" id="SSF52096">
    <property type="entry name" value="ClpP/crotonase"/>
    <property type="match status" value="1"/>
</dbReference>
<dbReference type="PANTHER" id="PTHR42987:SF4">
    <property type="entry name" value="PROTEASE SOHB-RELATED"/>
    <property type="match status" value="1"/>
</dbReference>